<dbReference type="InterPro" id="IPR029058">
    <property type="entry name" value="AB_hydrolase_fold"/>
</dbReference>
<dbReference type="InterPro" id="IPR036388">
    <property type="entry name" value="WH-like_DNA-bd_sf"/>
</dbReference>
<evidence type="ECO:0000313" key="2">
    <source>
        <dbReference type="EMBL" id="MFC3127251.1"/>
    </source>
</evidence>
<evidence type="ECO:0000259" key="1">
    <source>
        <dbReference type="Pfam" id="PF00561"/>
    </source>
</evidence>
<proteinExistence type="predicted"/>
<dbReference type="PRINTS" id="PR00111">
    <property type="entry name" value="ABHYDROLASE"/>
</dbReference>
<dbReference type="InterPro" id="IPR011990">
    <property type="entry name" value="TPR-like_helical_dom_sf"/>
</dbReference>
<dbReference type="GO" id="GO:0016787">
    <property type="term" value="F:hydrolase activity"/>
    <property type="evidence" value="ECO:0007669"/>
    <property type="project" value="UniProtKB-KW"/>
</dbReference>
<dbReference type="PANTHER" id="PTHR43433:SF8">
    <property type="entry name" value="BIFUNCTIONAL LIPASE_ADENYLATE CYCLASE LIPJ"/>
    <property type="match status" value="1"/>
</dbReference>
<dbReference type="Gene3D" id="3.40.50.1820">
    <property type="entry name" value="alpha/beta hydrolase"/>
    <property type="match status" value="1"/>
</dbReference>
<dbReference type="Proteomes" id="UP001595593">
    <property type="component" value="Unassembled WGS sequence"/>
</dbReference>
<name>A0ABV7G6V1_9PROT</name>
<comment type="caution">
    <text evidence="2">The sequence shown here is derived from an EMBL/GenBank/DDBJ whole genome shotgun (WGS) entry which is preliminary data.</text>
</comment>
<organism evidence="2 3">
    <name type="scientific">Teichococcus globiformis</name>
    <dbReference type="NCBI Taxonomy" id="2307229"/>
    <lineage>
        <taxon>Bacteria</taxon>
        <taxon>Pseudomonadati</taxon>
        <taxon>Pseudomonadota</taxon>
        <taxon>Alphaproteobacteria</taxon>
        <taxon>Acetobacterales</taxon>
        <taxon>Roseomonadaceae</taxon>
        <taxon>Roseomonas</taxon>
    </lineage>
</organism>
<keyword evidence="3" id="KW-1185">Reference proteome</keyword>
<dbReference type="Gene3D" id="1.25.40.10">
    <property type="entry name" value="Tetratricopeptide repeat domain"/>
    <property type="match status" value="1"/>
</dbReference>
<protein>
    <submittedName>
        <fullName evidence="2">Alpha/beta fold hydrolase</fullName>
    </submittedName>
</protein>
<dbReference type="PANTHER" id="PTHR43433">
    <property type="entry name" value="HYDROLASE, ALPHA/BETA FOLD FAMILY PROTEIN"/>
    <property type="match status" value="1"/>
</dbReference>
<dbReference type="Gene3D" id="1.10.10.10">
    <property type="entry name" value="Winged helix-like DNA-binding domain superfamily/Winged helix DNA-binding domain"/>
    <property type="match status" value="1"/>
</dbReference>
<sequence length="558" mass="61666">MLTIRLLGEMAVLRDGEPQLLPPSRKTRALLAYLIATGRPQRRDHICDLLWDVPDDPRGALRWSLSKLRLLVDEPGSPSRIVARGETVAFATEGLDCDLHALLDAESDDAGAVPHDASVDRLRAVVEKSCGAFLEGLDLPAQGDFQAWCLAQREDVRRTQQALLNKLMVQLAPVMPEEALFYARRLVALDRYDAAARSTLVDLLLRLGRHDEARQHCDSGLQFLREASLPTSLLDRAAAGLRVATGKVMPPQQAASPQAAGSENLLAAPPVPLLAPPTRQQVRFCRTTDEVRIAYAVSGGGRPLVKPGTWLTHLEHDWRSPVWQHWMQELSAGRSLVRYDQRGNGLSDWNAEDLSFAACQRDLAAVVETVGLGRFPMLGISQGCASAVAYAAENPDRVTRLVLFGGYARGWAMRGNPSEVAIREALRTLMLHGWGANTPAFRQSFTSLFIPEAKPEQIHWFNELQKLTTSPQNAIRLTDMFGTIQVEALLPRIRVPTLVMHCIDDAVVPFEEGRRLAMGIPGARFVALQGRNHILLEDEPAWPQFLAELTAFLAEDEI</sequence>
<feature type="domain" description="AB hydrolase-1" evidence="1">
    <location>
        <begin position="321"/>
        <end position="540"/>
    </location>
</feature>
<dbReference type="Pfam" id="PF00561">
    <property type="entry name" value="Abhydrolase_1"/>
    <property type="match status" value="1"/>
</dbReference>
<dbReference type="RefSeq" id="WP_379599144.1">
    <property type="nucleotide sequence ID" value="NZ_JBHRTN010000024.1"/>
</dbReference>
<evidence type="ECO:0000313" key="3">
    <source>
        <dbReference type="Proteomes" id="UP001595593"/>
    </source>
</evidence>
<dbReference type="SUPFAM" id="SSF53474">
    <property type="entry name" value="alpha/beta-Hydrolases"/>
    <property type="match status" value="1"/>
</dbReference>
<accession>A0ABV7G6V1</accession>
<reference evidence="3" key="1">
    <citation type="journal article" date="2019" name="Int. J. Syst. Evol. Microbiol.">
        <title>The Global Catalogue of Microorganisms (GCM) 10K type strain sequencing project: providing services to taxonomists for standard genome sequencing and annotation.</title>
        <authorList>
            <consortium name="The Broad Institute Genomics Platform"/>
            <consortium name="The Broad Institute Genome Sequencing Center for Infectious Disease"/>
            <person name="Wu L."/>
            <person name="Ma J."/>
        </authorList>
    </citation>
    <scope>NUCLEOTIDE SEQUENCE [LARGE SCALE GENOMIC DNA]</scope>
    <source>
        <strain evidence="3">KCTC 52094</strain>
    </source>
</reference>
<dbReference type="EMBL" id="JBHRTN010000024">
    <property type="protein sequence ID" value="MFC3127251.1"/>
    <property type="molecule type" value="Genomic_DNA"/>
</dbReference>
<dbReference type="InterPro" id="IPR050471">
    <property type="entry name" value="AB_hydrolase"/>
</dbReference>
<dbReference type="InterPro" id="IPR000073">
    <property type="entry name" value="AB_hydrolase_1"/>
</dbReference>
<gene>
    <name evidence="2" type="ORF">ACFOD4_19495</name>
</gene>
<keyword evidence="2" id="KW-0378">Hydrolase</keyword>
<dbReference type="SUPFAM" id="SSF48452">
    <property type="entry name" value="TPR-like"/>
    <property type="match status" value="1"/>
</dbReference>